<feature type="compositionally biased region" description="Basic residues" evidence="1">
    <location>
        <begin position="1"/>
        <end position="10"/>
    </location>
</feature>
<organism evidence="2 3">
    <name type="scientific">Mesocestoides corti</name>
    <name type="common">Flatworm</name>
    <dbReference type="NCBI Taxonomy" id="53468"/>
    <lineage>
        <taxon>Eukaryota</taxon>
        <taxon>Metazoa</taxon>
        <taxon>Spiralia</taxon>
        <taxon>Lophotrochozoa</taxon>
        <taxon>Platyhelminthes</taxon>
        <taxon>Cestoda</taxon>
        <taxon>Eucestoda</taxon>
        <taxon>Cyclophyllidea</taxon>
        <taxon>Mesocestoididae</taxon>
        <taxon>Mesocestoides</taxon>
    </lineage>
</organism>
<dbReference type="STRING" id="53468.A0A0R3URR4"/>
<dbReference type="Proteomes" id="UP000267029">
    <property type="component" value="Unassembled WGS sequence"/>
</dbReference>
<dbReference type="OrthoDB" id="64767at2759"/>
<dbReference type="EMBL" id="UXSR01006635">
    <property type="protein sequence ID" value="VDD84567.1"/>
    <property type="molecule type" value="Genomic_DNA"/>
</dbReference>
<reference evidence="2 3" key="1">
    <citation type="submission" date="2018-10" db="EMBL/GenBank/DDBJ databases">
        <authorList>
            <consortium name="Pathogen Informatics"/>
        </authorList>
    </citation>
    <scope>NUCLEOTIDE SEQUENCE [LARGE SCALE GENOMIC DNA]</scope>
</reference>
<gene>
    <name evidence="2" type="ORF">MCOS_LOCUS10570</name>
</gene>
<evidence type="ECO:0000313" key="3">
    <source>
        <dbReference type="Proteomes" id="UP000267029"/>
    </source>
</evidence>
<feature type="non-terminal residue" evidence="2">
    <location>
        <position position="1"/>
    </location>
</feature>
<protein>
    <submittedName>
        <fullName evidence="2">Uncharacterized protein</fullName>
    </submittedName>
</protein>
<evidence type="ECO:0000313" key="2">
    <source>
        <dbReference type="EMBL" id="VDD84567.1"/>
    </source>
</evidence>
<dbReference type="AlphaFoldDB" id="A0A0R3URR4"/>
<feature type="compositionally biased region" description="Basic and acidic residues" evidence="1">
    <location>
        <begin position="39"/>
        <end position="49"/>
    </location>
</feature>
<sequence>ESTNTAKHKKHEDEDEDKTVEVEDEEVENEEEAMNGNEGEGKNEATEKEEVVEKYARVTNTETAQLYTLYEQPSYCVIFADWLGRARGGIEIHVCQTLKRPVPLQHYIYTGRDRRTRNNLYLVVNKEGKFMRKGQ</sequence>
<accession>A0A0R3URR4</accession>
<proteinExistence type="predicted"/>
<keyword evidence="3" id="KW-1185">Reference proteome</keyword>
<name>A0A0R3URR4_MESCO</name>
<feature type="region of interest" description="Disordered" evidence="1">
    <location>
        <begin position="1"/>
        <end position="49"/>
    </location>
</feature>
<feature type="compositionally biased region" description="Acidic residues" evidence="1">
    <location>
        <begin position="13"/>
        <end position="33"/>
    </location>
</feature>
<evidence type="ECO:0000256" key="1">
    <source>
        <dbReference type="SAM" id="MobiDB-lite"/>
    </source>
</evidence>